<protein>
    <recommendedName>
        <fullName evidence="2">DUF4142 domain-containing protein</fullName>
    </recommendedName>
</protein>
<dbReference type="InterPro" id="IPR025419">
    <property type="entry name" value="DUF4142"/>
</dbReference>
<dbReference type="InterPro" id="IPR012347">
    <property type="entry name" value="Ferritin-like"/>
</dbReference>
<evidence type="ECO:0000259" key="2">
    <source>
        <dbReference type="Pfam" id="PF13628"/>
    </source>
</evidence>
<name>A0ABP7D402_9SPHN</name>
<accession>A0ABP7D402</accession>
<dbReference type="PANTHER" id="PTHR38593">
    <property type="entry name" value="BLR2558 PROTEIN"/>
    <property type="match status" value="1"/>
</dbReference>
<evidence type="ECO:0000313" key="4">
    <source>
        <dbReference type="Proteomes" id="UP001500523"/>
    </source>
</evidence>
<organism evidence="3 4">
    <name type="scientific">Sphingomonas cynarae</name>
    <dbReference type="NCBI Taxonomy" id="930197"/>
    <lineage>
        <taxon>Bacteria</taxon>
        <taxon>Pseudomonadati</taxon>
        <taxon>Pseudomonadota</taxon>
        <taxon>Alphaproteobacteria</taxon>
        <taxon>Sphingomonadales</taxon>
        <taxon>Sphingomonadaceae</taxon>
        <taxon>Sphingomonas</taxon>
    </lineage>
</organism>
<reference evidence="4" key="1">
    <citation type="journal article" date="2019" name="Int. J. Syst. Evol. Microbiol.">
        <title>The Global Catalogue of Microorganisms (GCM) 10K type strain sequencing project: providing services to taxonomists for standard genome sequencing and annotation.</title>
        <authorList>
            <consortium name="The Broad Institute Genomics Platform"/>
            <consortium name="The Broad Institute Genome Sequencing Center for Infectious Disease"/>
            <person name="Wu L."/>
            <person name="Ma J."/>
        </authorList>
    </citation>
    <scope>NUCLEOTIDE SEQUENCE [LARGE SCALE GENOMIC DNA]</scope>
    <source>
        <strain evidence="4">JCM 17498</strain>
    </source>
</reference>
<dbReference type="Pfam" id="PF13628">
    <property type="entry name" value="DUF4142"/>
    <property type="match status" value="1"/>
</dbReference>
<keyword evidence="1" id="KW-0732">Signal</keyword>
<dbReference type="EMBL" id="BAABBF010000002">
    <property type="protein sequence ID" value="GAA3699268.1"/>
    <property type="molecule type" value="Genomic_DNA"/>
</dbReference>
<sequence>MIRLRTLPLALLLAGTAVTASAQTPPPPPPAEAKIQATAYVMAAGKSDMYEIESSRIALQKTQNAGIRRYADMMIKHHQKTTADTMAAARKAGMNPSPPAPDAGITASLGELQAASGADFDRLYLGQQVPAHQAALDLHQSYGAGGDQPALKTTAKKAVPIVKQHLAAAQRMQGAMGGSAGGM</sequence>
<proteinExistence type="predicted"/>
<dbReference type="RefSeq" id="WP_344691995.1">
    <property type="nucleotide sequence ID" value="NZ_BAABBF010000002.1"/>
</dbReference>
<comment type="caution">
    <text evidence="3">The sequence shown here is derived from an EMBL/GenBank/DDBJ whole genome shotgun (WGS) entry which is preliminary data.</text>
</comment>
<dbReference type="Gene3D" id="1.20.1260.10">
    <property type="match status" value="1"/>
</dbReference>
<dbReference type="PANTHER" id="PTHR38593:SF1">
    <property type="entry name" value="BLR2558 PROTEIN"/>
    <property type="match status" value="1"/>
</dbReference>
<feature type="domain" description="DUF4142" evidence="2">
    <location>
        <begin position="37"/>
        <end position="172"/>
    </location>
</feature>
<evidence type="ECO:0000256" key="1">
    <source>
        <dbReference type="SAM" id="SignalP"/>
    </source>
</evidence>
<dbReference type="Proteomes" id="UP001500523">
    <property type="component" value="Unassembled WGS sequence"/>
</dbReference>
<evidence type="ECO:0000313" key="3">
    <source>
        <dbReference type="EMBL" id="GAA3699268.1"/>
    </source>
</evidence>
<keyword evidence="4" id="KW-1185">Reference proteome</keyword>
<gene>
    <name evidence="3" type="ORF">GCM10022268_06850</name>
</gene>
<feature type="chain" id="PRO_5047087098" description="DUF4142 domain-containing protein" evidence="1">
    <location>
        <begin position="23"/>
        <end position="183"/>
    </location>
</feature>
<feature type="signal peptide" evidence="1">
    <location>
        <begin position="1"/>
        <end position="22"/>
    </location>
</feature>